<name>A0A9K3CYI7_9EUKA</name>
<feature type="compositionally biased region" description="Basic and acidic residues" evidence="2">
    <location>
        <begin position="482"/>
        <end position="510"/>
    </location>
</feature>
<feature type="region of interest" description="Disordered" evidence="2">
    <location>
        <begin position="108"/>
        <end position="132"/>
    </location>
</feature>
<feature type="compositionally biased region" description="Basic and acidic residues" evidence="2">
    <location>
        <begin position="877"/>
        <end position="888"/>
    </location>
</feature>
<feature type="coiled-coil region" evidence="1">
    <location>
        <begin position="162"/>
        <end position="251"/>
    </location>
</feature>
<reference evidence="3 4" key="1">
    <citation type="journal article" date="2018" name="PLoS ONE">
        <title>The draft genome of Kipferlia bialata reveals reductive genome evolution in fornicate parasites.</title>
        <authorList>
            <person name="Tanifuji G."/>
            <person name="Takabayashi S."/>
            <person name="Kume K."/>
            <person name="Takagi M."/>
            <person name="Nakayama T."/>
            <person name="Kamikawa R."/>
            <person name="Inagaki Y."/>
            <person name="Hashimoto T."/>
        </authorList>
    </citation>
    <scope>NUCLEOTIDE SEQUENCE [LARGE SCALE GENOMIC DNA]</scope>
    <source>
        <strain evidence="3">NY0173</strain>
    </source>
</reference>
<gene>
    <name evidence="3" type="ORF">KIPB_006363</name>
</gene>
<feature type="region of interest" description="Disordered" evidence="2">
    <location>
        <begin position="664"/>
        <end position="698"/>
    </location>
</feature>
<evidence type="ECO:0000256" key="1">
    <source>
        <dbReference type="SAM" id="Coils"/>
    </source>
</evidence>
<dbReference type="Proteomes" id="UP000265618">
    <property type="component" value="Unassembled WGS sequence"/>
</dbReference>
<evidence type="ECO:0000256" key="2">
    <source>
        <dbReference type="SAM" id="MobiDB-lite"/>
    </source>
</evidence>
<feature type="region of interest" description="Disordered" evidence="2">
    <location>
        <begin position="837"/>
        <end position="864"/>
    </location>
</feature>
<proteinExistence type="predicted"/>
<feature type="coiled-coil region" evidence="1">
    <location>
        <begin position="412"/>
        <end position="439"/>
    </location>
</feature>
<feature type="coiled-coil region" evidence="1">
    <location>
        <begin position="599"/>
        <end position="633"/>
    </location>
</feature>
<feature type="region of interest" description="Disordered" evidence="2">
    <location>
        <begin position="312"/>
        <end position="334"/>
    </location>
</feature>
<keyword evidence="1" id="KW-0175">Coiled coil</keyword>
<keyword evidence="4" id="KW-1185">Reference proteome</keyword>
<evidence type="ECO:0000313" key="3">
    <source>
        <dbReference type="EMBL" id="GIQ84800.1"/>
    </source>
</evidence>
<feature type="region of interest" description="Disordered" evidence="2">
    <location>
        <begin position="481"/>
        <end position="510"/>
    </location>
</feature>
<evidence type="ECO:0000313" key="4">
    <source>
        <dbReference type="Proteomes" id="UP000265618"/>
    </source>
</evidence>
<organism evidence="3 4">
    <name type="scientific">Kipferlia bialata</name>
    <dbReference type="NCBI Taxonomy" id="797122"/>
    <lineage>
        <taxon>Eukaryota</taxon>
        <taxon>Metamonada</taxon>
        <taxon>Carpediemonas-like organisms</taxon>
        <taxon>Kipferlia</taxon>
    </lineage>
</organism>
<feature type="region of interest" description="Disordered" evidence="2">
    <location>
        <begin position="876"/>
        <end position="902"/>
    </location>
</feature>
<comment type="caution">
    <text evidence="3">The sequence shown here is derived from an EMBL/GenBank/DDBJ whole genome shotgun (WGS) entry which is preliminary data.</text>
</comment>
<dbReference type="AlphaFoldDB" id="A0A9K3CYI7"/>
<accession>A0A9K3CYI7</accession>
<dbReference type="EMBL" id="BDIP01001628">
    <property type="protein sequence ID" value="GIQ84800.1"/>
    <property type="molecule type" value="Genomic_DNA"/>
</dbReference>
<sequence length="902" mass="99636">MNTYLSECLSPLPSVPDLLAQSADIASREREGEGVNQPPSVSLSRYQALEKALRAQEVRYRALESETTLFTEDTAKKDLATATRSDQSEALQKRLRGMITDLQEHAKEARENASQRQREMETAHSRTEQRLESRVNQLEAALSYERGRAGTHTEHGCSKERESELTAANAALQAELDKLRLSFDAQLAAGNEYRGHSQAVAMDLHNEIYRLKARIVDLEEKEETVSQEAKLRAIRANGEAYRQTVAREEEEACILSKTEYNALAAKVVQGLETIKLFQAHQASGRLTFEHQRQWKELHTQILADQQRIKRSRQAEQRVQKQMQAESELKRRKEASRELVMDRKRALIQLQVEKKERCEDKMKWLGERADLLRERVPETPADVVAAIIRRAQVDLETVAEARAKDQKENVWLLQSKQSRIDQLEADLATAKRMSAEARSSHSAALKASKKTIASLKETLALERAAHVRGTFGKSMEALFASEDTQKQAEKALSEERVRRDNESSEHEAQIAKLRDTVRTAQAEAAEERVRRANASREHAAQIAKLRVSISTERAQAIEEANSQAKTDLVSVRGALTKLKFEQTAARLAERTRERERERERTVAERALTDAQSRVAECEKERKRLAEELLATRRREGTLAHRLKVFTGVTPVVHPDSTASSIAVQSSLVQEPPQKRPMPPVPNPLSPSTVPHPQSGSPSVVNKYTPQTQGLYSRGAVLPASPTASLYKPGPSPVSARAQSVQGVLSSASVPHPLSKGSALYMGSPVSKAVPTTAESKPGVSKVEPTVTGSGDVARPGLYTGLPKAKAEAKADPVVPGASDGVRQASLYTAKEATVVVSEDQVKGEQQPKLSLYTPQAAQPVGGTSTLQLATDSIQLETVLKEEEGERGQTQERGGPSLYAQGHK</sequence>
<feature type="compositionally biased region" description="Polar residues" evidence="2">
    <location>
        <begin position="851"/>
        <end position="864"/>
    </location>
</feature>
<protein>
    <submittedName>
        <fullName evidence="3">Uncharacterized protein</fullName>
    </submittedName>
</protein>
<feature type="region of interest" description="Disordered" evidence="2">
    <location>
        <begin position="769"/>
        <end position="793"/>
    </location>
</feature>
<feature type="compositionally biased region" description="Pro residues" evidence="2">
    <location>
        <begin position="673"/>
        <end position="683"/>
    </location>
</feature>